<feature type="transmembrane region" description="Helical" evidence="1">
    <location>
        <begin position="194"/>
        <end position="211"/>
    </location>
</feature>
<evidence type="ECO:0000313" key="3">
    <source>
        <dbReference type="Proteomes" id="UP000679725"/>
    </source>
</evidence>
<keyword evidence="1" id="KW-0472">Membrane</keyword>
<evidence type="ECO:0000256" key="1">
    <source>
        <dbReference type="SAM" id="Phobius"/>
    </source>
</evidence>
<protein>
    <submittedName>
        <fullName evidence="2">Uncharacterized protein</fullName>
    </submittedName>
</protein>
<keyword evidence="1" id="KW-1133">Transmembrane helix</keyword>
<reference evidence="2 3" key="1">
    <citation type="submission" date="2021-04" db="EMBL/GenBank/DDBJ databases">
        <authorList>
            <person name="Rodrigo-Torres L."/>
            <person name="Arahal R. D."/>
            <person name="Lucena T."/>
        </authorList>
    </citation>
    <scope>NUCLEOTIDE SEQUENCE [LARGE SCALE GENOMIC DNA]</scope>
    <source>
        <strain evidence="2 3">CECT 9623</strain>
    </source>
</reference>
<feature type="transmembrane region" description="Helical" evidence="1">
    <location>
        <begin position="258"/>
        <end position="278"/>
    </location>
</feature>
<dbReference type="EMBL" id="CAJRAU010000004">
    <property type="protein sequence ID" value="CAG5070896.1"/>
    <property type="molecule type" value="Genomic_DNA"/>
</dbReference>
<feature type="transmembrane region" description="Helical" evidence="1">
    <location>
        <begin position="83"/>
        <end position="100"/>
    </location>
</feature>
<feature type="transmembrane region" description="Helical" evidence="1">
    <location>
        <begin position="106"/>
        <end position="123"/>
    </location>
</feature>
<keyword evidence="1" id="KW-0812">Transmembrane</keyword>
<feature type="transmembrane region" description="Helical" evidence="1">
    <location>
        <begin position="329"/>
        <end position="349"/>
    </location>
</feature>
<feature type="transmembrane region" description="Helical" evidence="1">
    <location>
        <begin position="156"/>
        <end position="187"/>
    </location>
</feature>
<dbReference type="Proteomes" id="UP000679725">
    <property type="component" value="Unassembled WGS sequence"/>
</dbReference>
<feature type="transmembrane region" description="Helical" evidence="1">
    <location>
        <begin position="130"/>
        <end position="150"/>
    </location>
</feature>
<feature type="transmembrane region" description="Helical" evidence="1">
    <location>
        <begin position="223"/>
        <end position="246"/>
    </location>
</feature>
<accession>A0ABM8USS4</accession>
<feature type="transmembrane region" description="Helical" evidence="1">
    <location>
        <begin position="355"/>
        <end position="374"/>
    </location>
</feature>
<keyword evidence="3" id="KW-1185">Reference proteome</keyword>
<organism evidence="2 3">
    <name type="scientific">Dyadobacter linearis</name>
    <dbReference type="NCBI Taxonomy" id="2823330"/>
    <lineage>
        <taxon>Bacteria</taxon>
        <taxon>Pseudomonadati</taxon>
        <taxon>Bacteroidota</taxon>
        <taxon>Cytophagia</taxon>
        <taxon>Cytophagales</taxon>
        <taxon>Spirosomataceae</taxon>
        <taxon>Dyadobacter</taxon>
    </lineage>
</organism>
<sequence length="565" mass="65109">MSLIFVPVIYFFLILDAHLVNIPFTDDFNLLETVYNFQHAPDFTSKIKVLFEQVNQHRFAFERIVMLVMVFFTGTVNIKAQILIGNLALLGMAYLLFKSLKKESLSFYYFIPVPYLLFSLIYWENAYWGIAALQNTPLIFFAFLTAYAVGKGDNRGYILGIAAALLTTFTSGSGLLAWIIGFVILLFQKRFKLAAGWILAAVLIILFYFLFDYQVVPATGEKVWTHSLFNFIFVLGFWGNGLYLDIRHPLVSQFHPDLILCVLLGGLIFLLFLAWFLRILTRRITVWSDWFLWGAMMFSMGTGAMFVISRPLNNYFMFGGNVFSRRYMIFGVALLATVYICLIILVKNWQIWRKWIAVLVGASFVILNFVSYYLSIVQVRKMHDDLVIDSYHWKNYSTFLTAGDLFGDIPFWNHPTRMKNLVNALESQGLTDFYQFNTIPPHQELLTKTNTGRKFSGNFNATFHYRNTDNNIPTRYYRFTVNPAAGSVAPSYFVFSSDTLNLVLPAVPVPNKFGDFMKTGSYYGDSYQYGLFNLKLPKGQFRVYILTKAQEDWKSEFTGKSIVIK</sequence>
<evidence type="ECO:0000313" key="2">
    <source>
        <dbReference type="EMBL" id="CAG5070896.1"/>
    </source>
</evidence>
<name>A0ABM8USS4_9BACT</name>
<comment type="caution">
    <text evidence="2">The sequence shown here is derived from an EMBL/GenBank/DDBJ whole genome shotgun (WGS) entry which is preliminary data.</text>
</comment>
<proteinExistence type="predicted"/>
<feature type="transmembrane region" description="Helical" evidence="1">
    <location>
        <begin position="290"/>
        <end position="308"/>
    </location>
</feature>
<gene>
    <name evidence="2" type="ORF">DYBT9623_03286</name>
</gene>